<sequence>VGRNPTMRMQPHMILATIKETEQASTFIMEKRRNVFEKYLKATTWRYFEEEWEEKMYVLNSS</sequence>
<dbReference type="EMBL" id="KK365264">
    <property type="protein sequence ID" value="KCZ79501.1"/>
    <property type="molecule type" value="Genomic_DNA"/>
</dbReference>
<gene>
    <name evidence="1" type="ORF">H312_03101</name>
</gene>
<protein>
    <submittedName>
        <fullName evidence="1">Uncharacterized protein</fullName>
    </submittedName>
</protein>
<dbReference type="HOGENOM" id="CLU_2910182_0_0_1"/>
<reference evidence="2" key="1">
    <citation type="submission" date="2013-02" db="EMBL/GenBank/DDBJ databases">
        <authorList>
            <consortium name="The Broad Institute Genome Sequencing Platform"/>
            <person name="Cuomo C."/>
            <person name="Becnel J."/>
            <person name="Sanscrainte N."/>
            <person name="Walker B."/>
            <person name="Young S.K."/>
            <person name="Zeng Q."/>
            <person name="Gargeya S."/>
            <person name="Fitzgerald M."/>
            <person name="Haas B."/>
            <person name="Abouelleil A."/>
            <person name="Alvarado L."/>
            <person name="Arachchi H.M."/>
            <person name="Berlin A.M."/>
            <person name="Chapman S.B."/>
            <person name="Dewar J."/>
            <person name="Goldberg J."/>
            <person name="Griggs A."/>
            <person name="Gujja S."/>
            <person name="Hansen M."/>
            <person name="Howarth C."/>
            <person name="Imamovic A."/>
            <person name="Larimer J."/>
            <person name="McCowan C."/>
            <person name="Murphy C."/>
            <person name="Neiman D."/>
            <person name="Pearson M."/>
            <person name="Priest M."/>
            <person name="Roberts A."/>
            <person name="Saif S."/>
            <person name="Shea T."/>
            <person name="Sisk P."/>
            <person name="Sykes S."/>
            <person name="Wortman J."/>
            <person name="Nusbaum C."/>
            <person name="Birren B."/>
        </authorList>
    </citation>
    <scope>NUCLEOTIDE SEQUENCE [LARGE SCALE GENOMIC DNA]</scope>
    <source>
        <strain evidence="2">PRA339</strain>
    </source>
</reference>
<name>A0A059EXR0_9MICR</name>
<keyword evidence="2" id="KW-1185">Reference proteome</keyword>
<dbReference type="VEuPathDB" id="MicrosporidiaDB:H312_03101"/>
<organism evidence="1 2">
    <name type="scientific">Anncaliia algerae PRA339</name>
    <dbReference type="NCBI Taxonomy" id="1288291"/>
    <lineage>
        <taxon>Eukaryota</taxon>
        <taxon>Fungi</taxon>
        <taxon>Fungi incertae sedis</taxon>
        <taxon>Microsporidia</taxon>
        <taxon>Tubulinosematoidea</taxon>
        <taxon>Tubulinosematidae</taxon>
        <taxon>Anncaliia</taxon>
    </lineage>
</organism>
<accession>A0A059EXR0</accession>
<evidence type="ECO:0000313" key="2">
    <source>
        <dbReference type="Proteomes" id="UP000030655"/>
    </source>
</evidence>
<dbReference type="AlphaFoldDB" id="A0A059EXR0"/>
<proteinExistence type="predicted"/>
<feature type="non-terminal residue" evidence="1">
    <location>
        <position position="1"/>
    </location>
</feature>
<dbReference type="Proteomes" id="UP000030655">
    <property type="component" value="Unassembled WGS sequence"/>
</dbReference>
<evidence type="ECO:0000313" key="1">
    <source>
        <dbReference type="EMBL" id="KCZ79501.1"/>
    </source>
</evidence>
<reference evidence="1 2" key="2">
    <citation type="submission" date="2014-03" db="EMBL/GenBank/DDBJ databases">
        <title>The Genome Sequence of Anncaliia algerae insect isolate PRA339.</title>
        <authorList>
            <consortium name="The Broad Institute Genome Sequencing Platform"/>
            <consortium name="The Broad Institute Genome Sequencing Center for Infectious Disease"/>
            <person name="Cuomo C."/>
            <person name="Becnel J."/>
            <person name="Sanscrainte N."/>
            <person name="Walker B."/>
            <person name="Young S.K."/>
            <person name="Zeng Q."/>
            <person name="Gargeya S."/>
            <person name="Fitzgerald M."/>
            <person name="Haas B."/>
            <person name="Abouelleil A."/>
            <person name="Alvarado L."/>
            <person name="Arachchi H.M."/>
            <person name="Berlin A.M."/>
            <person name="Chapman S.B."/>
            <person name="Dewar J."/>
            <person name="Goldberg J."/>
            <person name="Griggs A."/>
            <person name="Gujja S."/>
            <person name="Hansen M."/>
            <person name="Howarth C."/>
            <person name="Imamovic A."/>
            <person name="Larimer J."/>
            <person name="McCowan C."/>
            <person name="Murphy C."/>
            <person name="Neiman D."/>
            <person name="Pearson M."/>
            <person name="Priest M."/>
            <person name="Roberts A."/>
            <person name="Saif S."/>
            <person name="Shea T."/>
            <person name="Sisk P."/>
            <person name="Sykes S."/>
            <person name="Wortman J."/>
            <person name="Nusbaum C."/>
            <person name="Birren B."/>
        </authorList>
    </citation>
    <scope>NUCLEOTIDE SEQUENCE [LARGE SCALE GENOMIC DNA]</scope>
    <source>
        <strain evidence="1 2">PRA339</strain>
    </source>
</reference>